<protein>
    <submittedName>
        <fullName evidence="7">Radical SAM protein</fullName>
    </submittedName>
</protein>
<dbReference type="Pfam" id="PF04055">
    <property type="entry name" value="Radical_SAM"/>
    <property type="match status" value="1"/>
</dbReference>
<evidence type="ECO:0000256" key="5">
    <source>
        <dbReference type="ARBA" id="ARBA00023014"/>
    </source>
</evidence>
<evidence type="ECO:0000313" key="7">
    <source>
        <dbReference type="EMBL" id="MBJ7552105.1"/>
    </source>
</evidence>
<keyword evidence="8" id="KW-1185">Reference proteome</keyword>
<keyword evidence="2" id="KW-0949">S-adenosyl-L-methionine</keyword>
<proteinExistence type="predicted"/>
<comment type="caution">
    <text evidence="7">The sequence shown here is derived from an EMBL/GenBank/DDBJ whole genome shotgun (WGS) entry which is preliminary data.</text>
</comment>
<dbReference type="Proteomes" id="UP000598488">
    <property type="component" value="Unassembled WGS sequence"/>
</dbReference>
<keyword evidence="4" id="KW-0408">Iron</keyword>
<dbReference type="InterPro" id="IPR007197">
    <property type="entry name" value="rSAM"/>
</dbReference>
<keyword evidence="5" id="KW-0411">Iron-sulfur</keyword>
<dbReference type="EMBL" id="JAEMUH010000016">
    <property type="protein sequence ID" value="MBJ7552105.1"/>
    <property type="molecule type" value="Genomic_DNA"/>
</dbReference>
<gene>
    <name evidence="7" type="ORF">JHD44_15555</name>
</gene>
<reference evidence="7 8" key="1">
    <citation type="submission" date="2020-12" db="EMBL/GenBank/DDBJ databases">
        <title>Comparative genome analysis of fungal antagonists Marinomonas ostreistagni 398 and M. spartinae 468.</title>
        <authorList>
            <person name="Fields J.L."/>
            <person name="Mavrodi O.V."/>
            <person name="Biber P.D."/>
            <person name="Indest K.J."/>
            <person name="Mavrodi D.V."/>
        </authorList>
    </citation>
    <scope>NUCLEOTIDE SEQUENCE [LARGE SCALE GENOMIC DNA]</scope>
    <source>
        <strain evidence="7 8">USM7</strain>
    </source>
</reference>
<name>A0ABS0ZEJ0_9GAMM</name>
<organism evidence="7 8">
    <name type="scientific">Marinomonas ostreistagni</name>
    <dbReference type="NCBI Taxonomy" id="359209"/>
    <lineage>
        <taxon>Bacteria</taxon>
        <taxon>Pseudomonadati</taxon>
        <taxon>Pseudomonadota</taxon>
        <taxon>Gammaproteobacteria</taxon>
        <taxon>Oceanospirillales</taxon>
        <taxon>Oceanospirillaceae</taxon>
        <taxon>Marinomonas</taxon>
    </lineage>
</organism>
<evidence type="ECO:0000313" key="8">
    <source>
        <dbReference type="Proteomes" id="UP000598488"/>
    </source>
</evidence>
<accession>A0ABS0ZEJ0</accession>
<sequence length="435" mass="49976">MDCRVLREVSLKSDGHIHCDDSNGYTIHLGQVGESVNWNIKALLEGPIYQHIRSSFFKETPPWGDTCRKCDLFNVGGTPEDTLSKSIKIRIEPTLDCGLACAYCKRKREARIREGDWNLSLKRFEQLLSSCKKNQIDVSYLSYLGWGEPLNHPEFRQLVLIGKQFYPEMFQEVTTVAQKGFLETLGNTPIDLITISCDGVTQESYERYRRHGVIENVFNFMEDSKKFKSKNTKVIWKYIVFSHNDTDEELLKAQQLSDLYDIDELHFVLTNTNNGSKRFYAHNLNKFPISSGKTRVINAAALQKVEHDLINKINNRSLNKNSLMGWIDKLFITNGNHLVCEGWLFDIESKLSSLAIRINNQSFFQAISIREIRVDVSEYFDNKVSKESGFIAQLPIEDGLKNELSVELLATVGEEEVRYLIPKITLDKRIPISML</sequence>
<dbReference type="InterPro" id="IPR013785">
    <property type="entry name" value="Aldolase_TIM"/>
</dbReference>
<dbReference type="InterPro" id="IPR050377">
    <property type="entry name" value="Radical_SAM_PqqE_MftC-like"/>
</dbReference>
<comment type="cofactor">
    <cofactor evidence="1">
        <name>[4Fe-4S] cluster</name>
        <dbReference type="ChEBI" id="CHEBI:49883"/>
    </cofactor>
</comment>
<evidence type="ECO:0000259" key="6">
    <source>
        <dbReference type="Pfam" id="PF04055"/>
    </source>
</evidence>
<evidence type="ECO:0000256" key="1">
    <source>
        <dbReference type="ARBA" id="ARBA00001966"/>
    </source>
</evidence>
<dbReference type="PANTHER" id="PTHR11228:SF7">
    <property type="entry name" value="PQQA PEPTIDE CYCLASE"/>
    <property type="match status" value="1"/>
</dbReference>
<dbReference type="InterPro" id="IPR058240">
    <property type="entry name" value="rSAM_sf"/>
</dbReference>
<evidence type="ECO:0000256" key="4">
    <source>
        <dbReference type="ARBA" id="ARBA00023004"/>
    </source>
</evidence>
<evidence type="ECO:0000256" key="3">
    <source>
        <dbReference type="ARBA" id="ARBA00022723"/>
    </source>
</evidence>
<dbReference type="PANTHER" id="PTHR11228">
    <property type="entry name" value="RADICAL SAM DOMAIN PROTEIN"/>
    <property type="match status" value="1"/>
</dbReference>
<dbReference type="SFLD" id="SFLDS00029">
    <property type="entry name" value="Radical_SAM"/>
    <property type="match status" value="1"/>
</dbReference>
<feature type="domain" description="Radical SAM core" evidence="6">
    <location>
        <begin position="91"/>
        <end position="253"/>
    </location>
</feature>
<dbReference type="SUPFAM" id="SSF102114">
    <property type="entry name" value="Radical SAM enzymes"/>
    <property type="match status" value="1"/>
</dbReference>
<dbReference type="RefSeq" id="WP_199463688.1">
    <property type="nucleotide sequence ID" value="NZ_JAEMUH010000016.1"/>
</dbReference>
<evidence type="ECO:0000256" key="2">
    <source>
        <dbReference type="ARBA" id="ARBA00022691"/>
    </source>
</evidence>
<keyword evidence="3" id="KW-0479">Metal-binding</keyword>
<dbReference type="Gene3D" id="3.20.20.70">
    <property type="entry name" value="Aldolase class I"/>
    <property type="match status" value="1"/>
</dbReference>